<evidence type="ECO:0000256" key="1">
    <source>
        <dbReference type="ARBA" id="ARBA00007473"/>
    </source>
</evidence>
<dbReference type="KEGG" id="ccac:CcaHIS019_0305360"/>
<evidence type="ECO:0000313" key="5">
    <source>
        <dbReference type="Proteomes" id="UP001233271"/>
    </source>
</evidence>
<dbReference type="InterPro" id="IPR024626">
    <property type="entry name" value="Kri1-like_C"/>
</dbReference>
<feature type="region of interest" description="Disordered" evidence="2">
    <location>
        <begin position="204"/>
        <end position="240"/>
    </location>
</feature>
<dbReference type="GeneID" id="85494336"/>
<organism evidence="4 5">
    <name type="scientific">Cutaneotrichosporon cavernicola</name>
    <dbReference type="NCBI Taxonomy" id="279322"/>
    <lineage>
        <taxon>Eukaryota</taxon>
        <taxon>Fungi</taxon>
        <taxon>Dikarya</taxon>
        <taxon>Basidiomycota</taxon>
        <taxon>Agaricomycotina</taxon>
        <taxon>Tremellomycetes</taxon>
        <taxon>Trichosporonales</taxon>
        <taxon>Trichosporonaceae</taxon>
        <taxon>Cutaneotrichosporon</taxon>
    </lineage>
</organism>
<feature type="compositionally biased region" description="Basic and acidic residues" evidence="2">
    <location>
        <begin position="212"/>
        <end position="229"/>
    </location>
</feature>
<feature type="compositionally biased region" description="Basic residues" evidence="2">
    <location>
        <begin position="490"/>
        <end position="500"/>
    </location>
</feature>
<dbReference type="GO" id="GO:0000447">
    <property type="term" value="P:endonucleolytic cleavage in ITS1 to separate SSU-rRNA from 5.8S rRNA and LSU-rRNA from tricistronic rRNA transcript (SSU-rRNA, 5.8S rRNA, LSU-rRNA)"/>
    <property type="evidence" value="ECO:0007669"/>
    <property type="project" value="TreeGrafter"/>
</dbReference>
<evidence type="ECO:0000256" key="2">
    <source>
        <dbReference type="SAM" id="MobiDB-lite"/>
    </source>
</evidence>
<feature type="compositionally biased region" description="Acidic residues" evidence="2">
    <location>
        <begin position="430"/>
        <end position="449"/>
    </location>
</feature>
<feature type="region of interest" description="Disordered" evidence="2">
    <location>
        <begin position="1"/>
        <end position="54"/>
    </location>
</feature>
<evidence type="ECO:0000259" key="3">
    <source>
        <dbReference type="Pfam" id="PF12936"/>
    </source>
</evidence>
<feature type="compositionally biased region" description="Acidic residues" evidence="2">
    <location>
        <begin position="38"/>
        <end position="50"/>
    </location>
</feature>
<feature type="compositionally biased region" description="Basic residues" evidence="2">
    <location>
        <begin position="703"/>
        <end position="714"/>
    </location>
</feature>
<dbReference type="Pfam" id="PF05178">
    <property type="entry name" value="Kri1"/>
    <property type="match status" value="1"/>
</dbReference>
<dbReference type="Proteomes" id="UP001233271">
    <property type="component" value="Chromosome 3"/>
</dbReference>
<feature type="compositionally biased region" description="Basic residues" evidence="2">
    <location>
        <begin position="230"/>
        <end position="239"/>
    </location>
</feature>
<dbReference type="AlphaFoldDB" id="A0AA48IFF6"/>
<accession>A0AA48IFF6</accession>
<evidence type="ECO:0000313" key="4">
    <source>
        <dbReference type="EMBL" id="BEI90466.1"/>
    </source>
</evidence>
<feature type="region of interest" description="Disordered" evidence="2">
    <location>
        <begin position="263"/>
        <end position="300"/>
    </location>
</feature>
<feature type="compositionally biased region" description="Basic and acidic residues" evidence="2">
    <location>
        <begin position="676"/>
        <end position="685"/>
    </location>
</feature>
<reference evidence="4" key="1">
    <citation type="journal article" date="2023" name="BMC Genomics">
        <title>Chromosome-level genome assemblies of Cutaneotrichosporon spp. (Trichosporonales, Basidiomycota) reveal imbalanced evolution between nucleotide sequences and chromosome synteny.</title>
        <authorList>
            <person name="Kobayashi Y."/>
            <person name="Kayamori A."/>
            <person name="Aoki K."/>
            <person name="Shiwa Y."/>
            <person name="Matsutani M."/>
            <person name="Fujita N."/>
            <person name="Sugita T."/>
            <person name="Iwasaki W."/>
            <person name="Tanaka N."/>
            <person name="Takashima M."/>
        </authorList>
    </citation>
    <scope>NUCLEOTIDE SEQUENCE</scope>
    <source>
        <strain evidence="4">HIS019</strain>
    </source>
</reference>
<dbReference type="PANTHER" id="PTHR14490:SF5">
    <property type="entry name" value="PROTEIN KRI1 HOMOLOG"/>
    <property type="match status" value="1"/>
</dbReference>
<protein>
    <recommendedName>
        <fullName evidence="3">Kri1-like C-terminal domain-containing protein</fullName>
    </recommendedName>
</protein>
<feature type="compositionally biased region" description="Basic and acidic residues" evidence="2">
    <location>
        <begin position="1"/>
        <end position="24"/>
    </location>
</feature>
<feature type="compositionally biased region" description="Acidic residues" evidence="2">
    <location>
        <begin position="277"/>
        <end position="300"/>
    </location>
</feature>
<feature type="compositionally biased region" description="Low complexity" evidence="2">
    <location>
        <begin position="25"/>
        <end position="37"/>
    </location>
</feature>
<feature type="region of interest" description="Disordered" evidence="2">
    <location>
        <begin position="600"/>
        <end position="714"/>
    </location>
</feature>
<dbReference type="GO" id="GO:0030686">
    <property type="term" value="C:90S preribosome"/>
    <property type="evidence" value="ECO:0007669"/>
    <property type="project" value="TreeGrafter"/>
</dbReference>
<dbReference type="Pfam" id="PF12936">
    <property type="entry name" value="Kri1_C"/>
    <property type="match status" value="1"/>
</dbReference>
<feature type="region of interest" description="Disordered" evidence="2">
    <location>
        <begin position="315"/>
        <end position="371"/>
    </location>
</feature>
<feature type="region of interest" description="Disordered" evidence="2">
    <location>
        <begin position="410"/>
        <end position="512"/>
    </location>
</feature>
<dbReference type="PANTHER" id="PTHR14490">
    <property type="entry name" value="ZINC FINGER, ZZ TYPE"/>
    <property type="match status" value="1"/>
</dbReference>
<proteinExistence type="inferred from homology"/>
<sequence length="714" mass="80377">MGKIKSAAEGDKPKTKREPSRRESSSPSPSDSDYSSDSSDDTVEDEDGEELTPAMDAAILRTLAKIRKKDGVYGTDKILETELATAQAAAGERGLGARAAQKAEKPFLLKDLHRQNLLDGVDSDNEDEEQLTNVQMSRRAAADARAAFAAFGDDSDDEEVLIKREKGDGEDETEDAAYRQFLLEMGGGEAEVRAALGMADAPTTDFREYEEETPKKMKKEKEMSEEKRAKREAKRQAKRGKADEDFLMDYILNRGWIDKEKKAVPTYEDIVGRERGDDSEDDDEDTPWGKIDEEEEFDDKADEFETEYNFRFEEPGAATIVTHPRQIDSAVRRGDDSRKLKRQAREERKAAEKAAREEEVRRKQDAKRREMESQLAALKRELGDNVDLTGLEKVLEGDWDEAEWDRVVGGILAGPDADDDDDEKPAWDDAFGDEYMDEDDEDDSADPEDAAYANEGEWDGQEAWEEDEEENWDGPIDMDADFIALDKPKKTNKKDRKKRKAEPDEEEEELSVMERAERMKAAADEMRDLDHEDEVGGLRTRFKYTRTAPQGFGLTTAEILMSTDAELNGLVSFKHMQPYRRGGLGRAGVGLGRRVRDLKVQLSRRRWGEEGERSERSETQSMRIERHGPGGANAQPLGQRKTDEGGRPGKRLGKKERMKRKAAESADVAEAPQEEPSAKKRKVEEPPALPPGVELAEGAGEGKKRRRKKKKAAE</sequence>
<feature type="compositionally biased region" description="Basic residues" evidence="2">
    <location>
        <begin position="648"/>
        <end position="660"/>
    </location>
</feature>
<keyword evidence="5" id="KW-1185">Reference proteome</keyword>
<feature type="compositionally biased region" description="Basic and acidic residues" evidence="2">
    <location>
        <begin position="330"/>
        <end position="371"/>
    </location>
</feature>
<dbReference type="RefSeq" id="XP_060455731.1">
    <property type="nucleotide sequence ID" value="XM_060598993.1"/>
</dbReference>
<feature type="compositionally biased region" description="Basic and acidic residues" evidence="2">
    <location>
        <begin position="606"/>
        <end position="628"/>
    </location>
</feature>
<feature type="domain" description="Kri1-like C-terminal" evidence="3">
    <location>
        <begin position="519"/>
        <end position="581"/>
    </location>
</feature>
<dbReference type="EMBL" id="AP028214">
    <property type="protein sequence ID" value="BEI90466.1"/>
    <property type="molecule type" value="Genomic_DNA"/>
</dbReference>
<feature type="compositionally biased region" description="Acidic residues" evidence="2">
    <location>
        <begin position="456"/>
        <end position="480"/>
    </location>
</feature>
<gene>
    <name evidence="4" type="primary">kri1</name>
    <name evidence="4" type="ORF">CcaverHIS019_0305360</name>
</gene>
<dbReference type="InterPro" id="IPR018034">
    <property type="entry name" value="Kri1"/>
</dbReference>
<dbReference type="GO" id="GO:0005730">
    <property type="term" value="C:nucleolus"/>
    <property type="evidence" value="ECO:0007669"/>
    <property type="project" value="TreeGrafter"/>
</dbReference>
<comment type="similarity">
    <text evidence="1">Belongs to the KRI1 family.</text>
</comment>
<name>A0AA48IFF6_9TREE</name>